<gene>
    <name evidence="3" type="ORF">HPS55_08895</name>
</gene>
<dbReference type="InterPro" id="IPR051534">
    <property type="entry name" value="CBASS_pafABC_assoc_protein"/>
</dbReference>
<proteinExistence type="predicted"/>
<dbReference type="Proteomes" id="UP001193734">
    <property type="component" value="Unassembled WGS sequence"/>
</dbReference>
<evidence type="ECO:0000259" key="1">
    <source>
        <dbReference type="Pfam" id="PF08279"/>
    </source>
</evidence>
<reference evidence="3 4" key="1">
    <citation type="submission" date="2020-05" db="EMBL/GenBank/DDBJ databases">
        <title>Distinct polysaccharide utilization as determinants for interspecies competition between intestinal Prevotella spp.</title>
        <authorList>
            <person name="Galvez E.J.C."/>
            <person name="Iljazovic A."/>
            <person name="Strowig T."/>
        </authorList>
    </citation>
    <scope>NUCLEOTIDE SEQUENCE [LARGE SCALE GENOMIC DNA]</scope>
    <source>
        <strain evidence="3 4">PROD</strain>
    </source>
</reference>
<dbReference type="SUPFAM" id="SSF46785">
    <property type="entry name" value="Winged helix' DNA-binding domain"/>
    <property type="match status" value="1"/>
</dbReference>
<sequence length="298" mass="34817">MRHNNLARELSLILLMTENRGYTVRQLCDRLGISRRSLYYYIDFLRDYGFVVEKHGACYSLDKTSPFFTKLIKKAHFTEDEAIVMRRLLDGADSASMHVEHLRRKLDNLYDLGILENVTVREREAQNVSTLYEAIKQKKAVILRNYSSPHSDSVSNRVVEPYLFLDNNNEVRCYEYKSAMNKTFKISRIEEVMMLSDDWTHEAAHHSVYTDIFMFSGEATMPVELRLNRLARNLLLEEYPRAGRYVTPDGPSHWVLRLDVCSYLGVSRFVLGLFESVEVLGDDRFREFVRAKIACMKL</sequence>
<evidence type="ECO:0000259" key="2">
    <source>
        <dbReference type="Pfam" id="PF13280"/>
    </source>
</evidence>
<feature type="domain" description="Helix-turn-helix type 11" evidence="1">
    <location>
        <begin position="12"/>
        <end position="54"/>
    </location>
</feature>
<dbReference type="PROSITE" id="PS52050">
    <property type="entry name" value="WYL"/>
    <property type="match status" value="1"/>
</dbReference>
<name>A0ABX2AV48_9BACT</name>
<dbReference type="InterPro" id="IPR036390">
    <property type="entry name" value="WH_DNA-bd_sf"/>
</dbReference>
<accession>A0ABX2AV48</accession>
<feature type="domain" description="WYL" evidence="2">
    <location>
        <begin position="127"/>
        <end position="192"/>
    </location>
</feature>
<dbReference type="Gene3D" id="1.10.10.10">
    <property type="entry name" value="Winged helix-like DNA-binding domain superfamily/Winged helix DNA-binding domain"/>
    <property type="match status" value="1"/>
</dbReference>
<evidence type="ECO:0000313" key="3">
    <source>
        <dbReference type="EMBL" id="NPE14441.1"/>
    </source>
</evidence>
<dbReference type="EMBL" id="JABKKE010000013">
    <property type="protein sequence ID" value="NPE14441.1"/>
    <property type="molecule type" value="Genomic_DNA"/>
</dbReference>
<dbReference type="Pfam" id="PF13280">
    <property type="entry name" value="WYL"/>
    <property type="match status" value="1"/>
</dbReference>
<dbReference type="InterPro" id="IPR013196">
    <property type="entry name" value="HTH_11"/>
</dbReference>
<comment type="caution">
    <text evidence="3">The sequence shown here is derived from an EMBL/GenBank/DDBJ whole genome shotgun (WGS) entry which is preliminary data.</text>
</comment>
<evidence type="ECO:0000313" key="4">
    <source>
        <dbReference type="Proteomes" id="UP001193734"/>
    </source>
</evidence>
<dbReference type="InterPro" id="IPR026881">
    <property type="entry name" value="WYL_dom"/>
</dbReference>
<dbReference type="Pfam" id="PF08279">
    <property type="entry name" value="HTH_11"/>
    <property type="match status" value="1"/>
</dbReference>
<dbReference type="PANTHER" id="PTHR34580">
    <property type="match status" value="1"/>
</dbReference>
<dbReference type="RefSeq" id="WP_172174924.1">
    <property type="nucleotide sequence ID" value="NZ_CASGIA010000030.1"/>
</dbReference>
<protein>
    <submittedName>
        <fullName evidence="3">WYL domain-containing transcriptional regulator</fullName>
    </submittedName>
</protein>
<dbReference type="PANTHER" id="PTHR34580:SF1">
    <property type="entry name" value="PROTEIN PAFC"/>
    <property type="match status" value="1"/>
</dbReference>
<dbReference type="InterPro" id="IPR036388">
    <property type="entry name" value="WH-like_DNA-bd_sf"/>
</dbReference>
<keyword evidence="4" id="KW-1185">Reference proteome</keyword>
<organism evidence="3 4">
    <name type="scientific">Xylanibacter rodentium</name>
    <dbReference type="NCBI Taxonomy" id="2736289"/>
    <lineage>
        <taxon>Bacteria</taxon>
        <taxon>Pseudomonadati</taxon>
        <taxon>Bacteroidota</taxon>
        <taxon>Bacteroidia</taxon>
        <taxon>Bacteroidales</taxon>
        <taxon>Prevotellaceae</taxon>
        <taxon>Xylanibacter</taxon>
    </lineage>
</organism>
<dbReference type="GeneID" id="82157884"/>